<accession>A0A1I1YRI2</accession>
<feature type="compositionally biased region" description="Basic and acidic residues" evidence="1">
    <location>
        <begin position="52"/>
        <end position="66"/>
    </location>
</feature>
<name>A0A1I1YRI2_9ACTN</name>
<sequence>MTVEAAGAGAHCEYEAEVSAETGVNDMKAWLARKGGRLLDMMSERRRIAKYTDPEAHRRMAPDRDALLPYNHSRTSIPPMGGIGSGS</sequence>
<protein>
    <submittedName>
        <fullName evidence="2">Uncharacterized protein</fullName>
    </submittedName>
</protein>
<proteinExistence type="predicted"/>
<gene>
    <name evidence="2" type="ORF">SAMN05216251_102141</name>
</gene>
<dbReference type="Proteomes" id="UP000199323">
    <property type="component" value="Unassembled WGS sequence"/>
</dbReference>
<keyword evidence="3" id="KW-1185">Reference proteome</keyword>
<reference evidence="2 3" key="1">
    <citation type="submission" date="2016-10" db="EMBL/GenBank/DDBJ databases">
        <authorList>
            <person name="de Groot N.N."/>
        </authorList>
    </citation>
    <scope>NUCLEOTIDE SEQUENCE [LARGE SCALE GENOMIC DNA]</scope>
    <source>
        <strain evidence="2 3">CGMCC 4.3510</strain>
    </source>
</reference>
<evidence type="ECO:0000313" key="2">
    <source>
        <dbReference type="EMBL" id="SFE21932.1"/>
    </source>
</evidence>
<organism evidence="2 3">
    <name type="scientific">Actinacidiphila alni</name>
    <dbReference type="NCBI Taxonomy" id="380248"/>
    <lineage>
        <taxon>Bacteria</taxon>
        <taxon>Bacillati</taxon>
        <taxon>Actinomycetota</taxon>
        <taxon>Actinomycetes</taxon>
        <taxon>Kitasatosporales</taxon>
        <taxon>Streptomycetaceae</taxon>
        <taxon>Actinacidiphila</taxon>
    </lineage>
</organism>
<feature type="region of interest" description="Disordered" evidence="1">
    <location>
        <begin position="52"/>
        <end position="87"/>
    </location>
</feature>
<dbReference type="EMBL" id="FONG01000002">
    <property type="protein sequence ID" value="SFE21932.1"/>
    <property type="molecule type" value="Genomic_DNA"/>
</dbReference>
<evidence type="ECO:0000313" key="3">
    <source>
        <dbReference type="Proteomes" id="UP000199323"/>
    </source>
</evidence>
<dbReference type="AlphaFoldDB" id="A0A1I1YRI2"/>
<evidence type="ECO:0000256" key="1">
    <source>
        <dbReference type="SAM" id="MobiDB-lite"/>
    </source>
</evidence>